<dbReference type="EMBL" id="CAESAO010000214">
    <property type="protein sequence ID" value="CAB4347365.1"/>
    <property type="molecule type" value="Genomic_DNA"/>
</dbReference>
<keyword evidence="1" id="KW-1133">Transmembrane helix</keyword>
<keyword evidence="1" id="KW-0812">Transmembrane</keyword>
<keyword evidence="1" id="KW-0472">Membrane</keyword>
<dbReference type="AlphaFoldDB" id="A0A6J5ZZ32"/>
<sequence length="184" mass="18805">MNRSLNTTSLLPGLIAVALCAALLAPSAALASWEDLLKQACGKNGQVTGTFTQSEYKQALANIPADADQYSNCRSIIEAAQLAASTGSQATSQGQAATILDTATPAEQQAVEAAVTSSAKGKQQTRVGDVVVDPAAFGTAATATATLNKLPVSLKVMLVLLAAGSLAALGAVLIPRVRDYYRSQ</sequence>
<accession>A0A6J5ZZ32</accession>
<name>A0A6J5ZZ32_9ZZZZ</name>
<evidence type="ECO:0000256" key="1">
    <source>
        <dbReference type="SAM" id="Phobius"/>
    </source>
</evidence>
<gene>
    <name evidence="2" type="ORF">UFOPK3522_01663</name>
</gene>
<organism evidence="2">
    <name type="scientific">freshwater metagenome</name>
    <dbReference type="NCBI Taxonomy" id="449393"/>
    <lineage>
        <taxon>unclassified sequences</taxon>
        <taxon>metagenomes</taxon>
        <taxon>ecological metagenomes</taxon>
    </lineage>
</organism>
<proteinExistence type="predicted"/>
<reference evidence="2" key="1">
    <citation type="submission" date="2020-05" db="EMBL/GenBank/DDBJ databases">
        <authorList>
            <person name="Chiriac C."/>
            <person name="Salcher M."/>
            <person name="Ghai R."/>
            <person name="Kavagutti S V."/>
        </authorList>
    </citation>
    <scope>NUCLEOTIDE SEQUENCE</scope>
</reference>
<protein>
    <submittedName>
        <fullName evidence="2">Unannotated protein</fullName>
    </submittedName>
</protein>
<evidence type="ECO:0000313" key="2">
    <source>
        <dbReference type="EMBL" id="CAB4347365.1"/>
    </source>
</evidence>
<feature type="transmembrane region" description="Helical" evidence="1">
    <location>
        <begin position="156"/>
        <end position="174"/>
    </location>
</feature>